<dbReference type="Pfam" id="PF13524">
    <property type="entry name" value="Glyco_trans_1_2"/>
    <property type="match status" value="1"/>
</dbReference>
<comment type="caution">
    <text evidence="2">The sequence shown here is derived from an EMBL/GenBank/DDBJ whole genome shotgun (WGS) entry which is preliminary data.</text>
</comment>
<reference evidence="3" key="1">
    <citation type="journal article" date="2019" name="Int. J. Syst. Evol. Microbiol.">
        <title>The Global Catalogue of Microorganisms (GCM) 10K type strain sequencing project: providing services to taxonomists for standard genome sequencing and annotation.</title>
        <authorList>
            <consortium name="The Broad Institute Genomics Platform"/>
            <consortium name="The Broad Institute Genome Sequencing Center for Infectious Disease"/>
            <person name="Wu L."/>
            <person name="Ma J."/>
        </authorList>
    </citation>
    <scope>NUCLEOTIDE SEQUENCE [LARGE SCALE GENOMIC DNA]</scope>
    <source>
        <strain evidence="3">CGMCC 4.1467</strain>
    </source>
</reference>
<keyword evidence="2" id="KW-0328">Glycosyltransferase</keyword>
<protein>
    <submittedName>
        <fullName evidence="2">Glycosyltransferase</fullName>
        <ecNumber evidence="2">2.4.-.-</ecNumber>
    </submittedName>
</protein>
<gene>
    <name evidence="2" type="ORF">ACFQY0_00295</name>
</gene>
<dbReference type="Proteomes" id="UP001596472">
    <property type="component" value="Unassembled WGS sequence"/>
</dbReference>
<dbReference type="Gene3D" id="3.40.50.2000">
    <property type="entry name" value="Glycogen Phosphorylase B"/>
    <property type="match status" value="1"/>
</dbReference>
<sequence>MSRSQSRVVVLGKGRSILTWFEDLQLGFQQAGAEVLGLSIQADSADERWIQKREGLKELENPKVLERIKGEIEAFSPDLIVVQNKAGLPSAACEAWSEVMANAQVVGWLCDNLNAPPKRLEPCFDRVYYFDSGCVEALEAFYGRDAEVVFEYLALAVAPERYPLVGNGVRKQSIVFAGKCSPHRRTFFEQIRKKGLPLEVYGPGCGDWLRPWRGRRISAASLAKLYAGHVACLNLLQPGNTDRGMNLRAFEAPCCGGVGLYPPVADLPRCFEAGKEILVFEDVDSLADIVSELVGNPDRVTAVAEAGRARVLAEHTFKHRAERMLADSAREGI</sequence>
<proteinExistence type="predicted"/>
<accession>A0ABW2KZY1</accession>
<keyword evidence="3" id="KW-1185">Reference proteome</keyword>
<evidence type="ECO:0000259" key="1">
    <source>
        <dbReference type="Pfam" id="PF13524"/>
    </source>
</evidence>
<evidence type="ECO:0000313" key="3">
    <source>
        <dbReference type="Proteomes" id="UP001596472"/>
    </source>
</evidence>
<dbReference type="GO" id="GO:0016757">
    <property type="term" value="F:glycosyltransferase activity"/>
    <property type="evidence" value="ECO:0007669"/>
    <property type="project" value="UniProtKB-KW"/>
</dbReference>
<dbReference type="RefSeq" id="WP_379707865.1">
    <property type="nucleotide sequence ID" value="NZ_JBHTBS010000001.1"/>
</dbReference>
<dbReference type="EC" id="2.4.-.-" evidence="2"/>
<name>A0ABW2KZY1_9BACT</name>
<evidence type="ECO:0000313" key="2">
    <source>
        <dbReference type="EMBL" id="MFC7335598.1"/>
    </source>
</evidence>
<dbReference type="SUPFAM" id="SSF53756">
    <property type="entry name" value="UDP-Glycosyltransferase/glycogen phosphorylase"/>
    <property type="match status" value="1"/>
</dbReference>
<dbReference type="EMBL" id="JBHTBS010000001">
    <property type="protein sequence ID" value="MFC7335598.1"/>
    <property type="molecule type" value="Genomic_DNA"/>
</dbReference>
<dbReference type="InterPro" id="IPR055259">
    <property type="entry name" value="YkvP/CgeB_Glyco_trans-like"/>
</dbReference>
<feature type="domain" description="Spore protein YkvP/CgeB glycosyl transferase-like" evidence="1">
    <location>
        <begin position="184"/>
        <end position="326"/>
    </location>
</feature>
<keyword evidence="2" id="KW-0808">Transferase</keyword>
<organism evidence="2 3">
    <name type="scientific">Haloferula chungangensis</name>
    <dbReference type="NCBI Taxonomy" id="1048331"/>
    <lineage>
        <taxon>Bacteria</taxon>
        <taxon>Pseudomonadati</taxon>
        <taxon>Verrucomicrobiota</taxon>
        <taxon>Verrucomicrobiia</taxon>
        <taxon>Verrucomicrobiales</taxon>
        <taxon>Verrucomicrobiaceae</taxon>
        <taxon>Haloferula</taxon>
    </lineage>
</organism>